<organism evidence="1 2">
    <name type="scientific">Steinernema carpocapsae</name>
    <name type="common">Entomopathogenic nematode</name>
    <dbReference type="NCBI Taxonomy" id="34508"/>
    <lineage>
        <taxon>Eukaryota</taxon>
        <taxon>Metazoa</taxon>
        <taxon>Ecdysozoa</taxon>
        <taxon>Nematoda</taxon>
        <taxon>Chromadorea</taxon>
        <taxon>Rhabditida</taxon>
        <taxon>Tylenchina</taxon>
        <taxon>Panagrolaimomorpha</taxon>
        <taxon>Strongyloidoidea</taxon>
        <taxon>Steinernematidae</taxon>
        <taxon>Steinernema</taxon>
    </lineage>
</organism>
<keyword evidence="2" id="KW-1185">Reference proteome</keyword>
<dbReference type="AlphaFoldDB" id="A0A4U8UQM3"/>
<gene>
    <name evidence="1" type="ORF">L596_002024</name>
</gene>
<sequence length="68" mass="7467">MPFFEFSKKLLFPIVANFRVGVDFACDQANFLGLAQNIVVSIYATSIPYINLAANCHPAASQVRSSEL</sequence>
<dbReference type="EMBL" id="AZBU02000001">
    <property type="protein sequence ID" value="TMS34427.1"/>
    <property type="molecule type" value="Genomic_DNA"/>
</dbReference>
<evidence type="ECO:0000313" key="1">
    <source>
        <dbReference type="EMBL" id="TMS34427.1"/>
    </source>
</evidence>
<evidence type="ECO:0000313" key="2">
    <source>
        <dbReference type="Proteomes" id="UP000298663"/>
    </source>
</evidence>
<reference evidence="1 2" key="1">
    <citation type="journal article" date="2015" name="Genome Biol.">
        <title>Comparative genomics of Steinernema reveals deeply conserved gene regulatory networks.</title>
        <authorList>
            <person name="Dillman A.R."/>
            <person name="Macchietto M."/>
            <person name="Porter C.F."/>
            <person name="Rogers A."/>
            <person name="Williams B."/>
            <person name="Antoshechkin I."/>
            <person name="Lee M.M."/>
            <person name="Goodwin Z."/>
            <person name="Lu X."/>
            <person name="Lewis E.E."/>
            <person name="Goodrich-Blair H."/>
            <person name="Stock S.P."/>
            <person name="Adams B.J."/>
            <person name="Sternberg P.W."/>
            <person name="Mortazavi A."/>
        </authorList>
    </citation>
    <scope>NUCLEOTIDE SEQUENCE [LARGE SCALE GENOMIC DNA]</scope>
    <source>
        <strain evidence="1 2">ALL</strain>
    </source>
</reference>
<dbReference type="EMBL" id="CM016762">
    <property type="protein sequence ID" value="TMS34427.1"/>
    <property type="molecule type" value="Genomic_DNA"/>
</dbReference>
<comment type="caution">
    <text evidence="1">The sequence shown here is derived from an EMBL/GenBank/DDBJ whole genome shotgun (WGS) entry which is preliminary data.</text>
</comment>
<name>A0A4U8UQM3_STECR</name>
<protein>
    <submittedName>
        <fullName evidence="1">Uncharacterized protein</fullName>
    </submittedName>
</protein>
<reference evidence="1 2" key="2">
    <citation type="journal article" date="2019" name="G3 (Bethesda)">
        <title>Hybrid Assembly of the Genome of the Entomopathogenic Nematode Steinernema carpocapsae Identifies the X-Chromosome.</title>
        <authorList>
            <person name="Serra L."/>
            <person name="Macchietto M."/>
            <person name="Macias-Munoz A."/>
            <person name="McGill C.J."/>
            <person name="Rodriguez I.M."/>
            <person name="Rodriguez B."/>
            <person name="Murad R."/>
            <person name="Mortazavi A."/>
        </authorList>
    </citation>
    <scope>NUCLEOTIDE SEQUENCE [LARGE SCALE GENOMIC DNA]</scope>
    <source>
        <strain evidence="1 2">ALL</strain>
    </source>
</reference>
<accession>A0A4U8UQM3</accession>
<proteinExistence type="predicted"/>
<dbReference type="Proteomes" id="UP000298663">
    <property type="component" value="Chromosome X"/>
</dbReference>